<protein>
    <submittedName>
        <fullName evidence="1">Uncharacterized protein</fullName>
    </submittedName>
</protein>
<dbReference type="AlphaFoldDB" id="A0AA39I6U0"/>
<comment type="caution">
    <text evidence="1">The sequence shown here is derived from an EMBL/GenBank/DDBJ whole genome shotgun (WGS) entry which is preliminary data.</text>
</comment>
<accession>A0AA39I6U0</accession>
<evidence type="ECO:0000313" key="2">
    <source>
        <dbReference type="Proteomes" id="UP001175271"/>
    </source>
</evidence>
<dbReference type="Proteomes" id="UP001175271">
    <property type="component" value="Unassembled WGS sequence"/>
</dbReference>
<proteinExistence type="predicted"/>
<sequence length="96" mass="10947">MDALHNLPIFNPDEDDFALWFQVATSRLLLLPEETTDKQKAAMLIAMLNMSAVGQLATRLQAKDLKLTTCTLEDVKTELVAAFEKKKLLFTYRREC</sequence>
<evidence type="ECO:0000313" key="1">
    <source>
        <dbReference type="EMBL" id="KAK0417399.1"/>
    </source>
</evidence>
<gene>
    <name evidence="1" type="ORF">QR680_012986</name>
</gene>
<keyword evidence="2" id="KW-1185">Reference proteome</keyword>
<reference evidence="1" key="1">
    <citation type="submission" date="2023-06" db="EMBL/GenBank/DDBJ databases">
        <title>Genomic analysis of the entomopathogenic nematode Steinernema hermaphroditum.</title>
        <authorList>
            <person name="Schwarz E.M."/>
            <person name="Heppert J.K."/>
            <person name="Baniya A."/>
            <person name="Schwartz H.T."/>
            <person name="Tan C.-H."/>
            <person name="Antoshechkin I."/>
            <person name="Sternberg P.W."/>
            <person name="Goodrich-Blair H."/>
            <person name="Dillman A.R."/>
        </authorList>
    </citation>
    <scope>NUCLEOTIDE SEQUENCE</scope>
    <source>
        <strain evidence="1">PS9179</strain>
        <tissue evidence="1">Whole animal</tissue>
    </source>
</reference>
<name>A0AA39I6U0_9BILA</name>
<organism evidence="1 2">
    <name type="scientific">Steinernema hermaphroditum</name>
    <dbReference type="NCBI Taxonomy" id="289476"/>
    <lineage>
        <taxon>Eukaryota</taxon>
        <taxon>Metazoa</taxon>
        <taxon>Ecdysozoa</taxon>
        <taxon>Nematoda</taxon>
        <taxon>Chromadorea</taxon>
        <taxon>Rhabditida</taxon>
        <taxon>Tylenchina</taxon>
        <taxon>Panagrolaimomorpha</taxon>
        <taxon>Strongyloidoidea</taxon>
        <taxon>Steinernematidae</taxon>
        <taxon>Steinernema</taxon>
    </lineage>
</organism>
<dbReference type="EMBL" id="JAUCMV010000002">
    <property type="protein sequence ID" value="KAK0417399.1"/>
    <property type="molecule type" value="Genomic_DNA"/>
</dbReference>